<dbReference type="AlphaFoldDB" id="A0AAN8JT94"/>
<evidence type="ECO:0000256" key="6">
    <source>
        <dbReference type="ARBA" id="ARBA00022832"/>
    </source>
</evidence>
<sequence>MCSKLQNMLFNIATATRSRLILRKYLQVQCKREICKTSMLYSEGSPHNIESETGKRIPRRILKRIEARGLTEDDVIKFQGSHQPISPNKDNSILMGSTDDLKLLVDDMVVKESVTRNDFPSDKVDYTEIKKTRDQTITAFRPKTNPQDTSLILFPGQGSQFVGMGKKLLAYNGVKDLFEMASDVLGYDLLDICLNGPKSQLDKTVVCQPAVFVTSMAAVEKLHKLHPQVMKNCTGTAGFSVGEYSSLVFSGMLTFRDAVRVVKVRAEAMQRASEIIPSGMMTVFVGHNSILNFAMLAAREYCSQKLHIRDPVCCIANYLYSDCKVIAGNEEALQFIEDNKQDFNIKRTKRLPVSGAFHTQLMESACEPVVKALKNVEIKKPLFRVHSNVTTKRYHTNSEVVKLLRQQIVKPVKWEQILHTLYSRQQGENFPSTYEVGPGKQMGTLLKVVNSKAHQSYTNIDV</sequence>
<dbReference type="FunFam" id="3.30.70.250:FF:000005">
    <property type="entry name" value="Malonyl-CoA-acyl carrier protein transacylase, mitochondrial"/>
    <property type="match status" value="1"/>
</dbReference>
<evidence type="ECO:0000313" key="14">
    <source>
        <dbReference type="EMBL" id="KAK6184742.1"/>
    </source>
</evidence>
<dbReference type="InterPro" id="IPR052760">
    <property type="entry name" value="Mitochondrial_malonyltrans"/>
</dbReference>
<dbReference type="InterPro" id="IPR016036">
    <property type="entry name" value="Malonyl_transacylase_ACP-bd"/>
</dbReference>
<comment type="pathway">
    <text evidence="2">Lipid metabolism; fatty acid biosynthesis.</text>
</comment>
<evidence type="ECO:0000256" key="9">
    <source>
        <dbReference type="ARBA" id="ARBA00023128"/>
    </source>
</evidence>
<evidence type="ECO:0000256" key="3">
    <source>
        <dbReference type="ARBA" id="ARBA00013258"/>
    </source>
</evidence>
<dbReference type="SMART" id="SM00827">
    <property type="entry name" value="PKS_AT"/>
    <property type="match status" value="1"/>
</dbReference>
<evidence type="ECO:0000256" key="4">
    <source>
        <dbReference type="ARBA" id="ARBA00022516"/>
    </source>
</evidence>
<dbReference type="GO" id="GO:0005739">
    <property type="term" value="C:mitochondrion"/>
    <property type="evidence" value="ECO:0007669"/>
    <property type="project" value="UniProtKB-SubCell"/>
</dbReference>
<dbReference type="EC" id="2.3.1.39" evidence="3"/>
<dbReference type="Proteomes" id="UP001347796">
    <property type="component" value="Unassembled WGS sequence"/>
</dbReference>
<protein>
    <recommendedName>
        <fullName evidence="3">[acyl-carrier-protein] S-malonyltransferase</fullName>
        <ecNumber evidence="3">2.3.1.39</ecNumber>
    </recommendedName>
    <alternativeName>
        <fullName evidence="12">[Acyl-carrier-protein] malonyltransferase</fullName>
    </alternativeName>
</protein>
<dbReference type="Gene3D" id="3.30.70.250">
    <property type="entry name" value="Malonyl-CoA ACP transacylase, ACP-binding"/>
    <property type="match status" value="1"/>
</dbReference>
<keyword evidence="6" id="KW-0276">Fatty acid metabolism</keyword>
<keyword evidence="15" id="KW-1185">Reference proteome</keyword>
<gene>
    <name evidence="14" type="ORF">SNE40_007146</name>
</gene>
<reference evidence="14 15" key="1">
    <citation type="submission" date="2024-01" db="EMBL/GenBank/DDBJ databases">
        <title>The genome of the rayed Mediterranean limpet Patella caerulea (Linnaeus, 1758).</title>
        <authorList>
            <person name="Anh-Thu Weber A."/>
            <person name="Halstead-Nussloch G."/>
        </authorList>
    </citation>
    <scope>NUCLEOTIDE SEQUENCE [LARGE SCALE GENOMIC DNA]</scope>
    <source>
        <strain evidence="14">AATW-2023a</strain>
        <tissue evidence="14">Whole specimen</tissue>
    </source>
</reference>
<keyword evidence="8" id="KW-0443">Lipid metabolism</keyword>
<dbReference type="PANTHER" id="PTHR47170">
    <property type="entry name" value="MALONYL-COA ACP TRANSACYLASE, ACP-BINDING"/>
    <property type="match status" value="1"/>
</dbReference>
<evidence type="ECO:0000256" key="11">
    <source>
        <dbReference type="ARBA" id="ARBA00061523"/>
    </source>
</evidence>
<organism evidence="14 15">
    <name type="scientific">Patella caerulea</name>
    <name type="common">Rayed Mediterranean limpet</name>
    <dbReference type="NCBI Taxonomy" id="87958"/>
    <lineage>
        <taxon>Eukaryota</taxon>
        <taxon>Metazoa</taxon>
        <taxon>Spiralia</taxon>
        <taxon>Lophotrochozoa</taxon>
        <taxon>Mollusca</taxon>
        <taxon>Gastropoda</taxon>
        <taxon>Patellogastropoda</taxon>
        <taxon>Patelloidea</taxon>
        <taxon>Patellidae</taxon>
        <taxon>Patella</taxon>
    </lineage>
</organism>
<comment type="similarity">
    <text evidence="11">Belongs to the type II malonyltransferase family.</text>
</comment>
<accession>A0AAN8JT94</accession>
<evidence type="ECO:0000256" key="7">
    <source>
        <dbReference type="ARBA" id="ARBA00022946"/>
    </source>
</evidence>
<keyword evidence="10" id="KW-0275">Fatty acid biosynthesis</keyword>
<dbReference type="SUPFAM" id="SSF55048">
    <property type="entry name" value="Probable ACP-binding domain of malonyl-CoA ACP transacylase"/>
    <property type="match status" value="1"/>
</dbReference>
<evidence type="ECO:0000259" key="13">
    <source>
        <dbReference type="SMART" id="SM00827"/>
    </source>
</evidence>
<evidence type="ECO:0000256" key="12">
    <source>
        <dbReference type="ARBA" id="ARBA00077751"/>
    </source>
</evidence>
<dbReference type="Gene3D" id="3.40.366.10">
    <property type="entry name" value="Malonyl-Coenzyme A Acyl Carrier Protein, domain 2"/>
    <property type="match status" value="1"/>
</dbReference>
<feature type="domain" description="Malonyl-CoA:ACP transacylase (MAT)" evidence="13">
    <location>
        <begin position="153"/>
        <end position="448"/>
    </location>
</feature>
<evidence type="ECO:0000256" key="10">
    <source>
        <dbReference type="ARBA" id="ARBA00023160"/>
    </source>
</evidence>
<dbReference type="PANTHER" id="PTHR47170:SF2">
    <property type="entry name" value="MALONYL-COA:ACP TRANSACYLASE (MAT) DOMAIN-CONTAINING PROTEIN"/>
    <property type="match status" value="1"/>
</dbReference>
<dbReference type="EMBL" id="JAZGQO010000006">
    <property type="protein sequence ID" value="KAK6184742.1"/>
    <property type="molecule type" value="Genomic_DNA"/>
</dbReference>
<name>A0AAN8JT94_PATCE</name>
<evidence type="ECO:0000256" key="8">
    <source>
        <dbReference type="ARBA" id="ARBA00023098"/>
    </source>
</evidence>
<dbReference type="Pfam" id="PF00698">
    <property type="entry name" value="Acyl_transf_1"/>
    <property type="match status" value="1"/>
</dbReference>
<evidence type="ECO:0000256" key="1">
    <source>
        <dbReference type="ARBA" id="ARBA00004173"/>
    </source>
</evidence>
<keyword evidence="4" id="KW-0444">Lipid biosynthesis</keyword>
<dbReference type="InterPro" id="IPR016035">
    <property type="entry name" value="Acyl_Trfase/lysoPLipase"/>
</dbReference>
<evidence type="ECO:0000256" key="2">
    <source>
        <dbReference type="ARBA" id="ARBA00005194"/>
    </source>
</evidence>
<dbReference type="SUPFAM" id="SSF52151">
    <property type="entry name" value="FabD/lysophospholipase-like"/>
    <property type="match status" value="1"/>
</dbReference>
<proteinExistence type="inferred from homology"/>
<evidence type="ECO:0000313" key="15">
    <source>
        <dbReference type="Proteomes" id="UP001347796"/>
    </source>
</evidence>
<keyword evidence="5" id="KW-0808">Transferase</keyword>
<dbReference type="GO" id="GO:0006633">
    <property type="term" value="P:fatty acid biosynthetic process"/>
    <property type="evidence" value="ECO:0007669"/>
    <property type="project" value="UniProtKB-KW"/>
</dbReference>
<keyword evidence="7" id="KW-0809">Transit peptide</keyword>
<dbReference type="InterPro" id="IPR001227">
    <property type="entry name" value="Ac_transferase_dom_sf"/>
</dbReference>
<evidence type="ECO:0000256" key="5">
    <source>
        <dbReference type="ARBA" id="ARBA00022679"/>
    </source>
</evidence>
<comment type="subcellular location">
    <subcellularLocation>
        <location evidence="1">Mitochondrion</location>
    </subcellularLocation>
</comment>
<dbReference type="InterPro" id="IPR014043">
    <property type="entry name" value="Acyl_transferase_dom"/>
</dbReference>
<comment type="caution">
    <text evidence="14">The sequence shown here is derived from an EMBL/GenBank/DDBJ whole genome shotgun (WGS) entry which is preliminary data.</text>
</comment>
<keyword evidence="9" id="KW-0496">Mitochondrion</keyword>
<dbReference type="GO" id="GO:0004314">
    <property type="term" value="F:[acyl-carrier-protein] S-malonyltransferase activity"/>
    <property type="evidence" value="ECO:0007669"/>
    <property type="project" value="UniProtKB-EC"/>
</dbReference>